<keyword evidence="3" id="KW-0678">Repressor</keyword>
<dbReference type="InterPro" id="IPR007412">
    <property type="entry name" value="FlgM"/>
</dbReference>
<evidence type="ECO:0000256" key="1">
    <source>
        <dbReference type="ARBA" id="ARBA00005322"/>
    </source>
</evidence>
<evidence type="ECO:0000256" key="2">
    <source>
        <dbReference type="ARBA" id="ARBA00017823"/>
    </source>
</evidence>
<evidence type="ECO:0000313" key="8">
    <source>
        <dbReference type="EMBL" id="PRO65666.1"/>
    </source>
</evidence>
<comment type="similarity">
    <text evidence="1">Belongs to the FlgM family.</text>
</comment>
<comment type="caution">
    <text evidence="8">The sequence shown here is derived from an EMBL/GenBank/DDBJ whole genome shotgun (WGS) entry which is preliminary data.</text>
</comment>
<evidence type="ECO:0000256" key="5">
    <source>
        <dbReference type="ARBA" id="ARBA00023015"/>
    </source>
</evidence>
<dbReference type="EMBL" id="PVNS01000007">
    <property type="protein sequence ID" value="PRO65666.1"/>
    <property type="molecule type" value="Genomic_DNA"/>
</dbReference>
<feature type="domain" description="Anti-sigma-28 factor FlgM C-terminal" evidence="7">
    <location>
        <begin position="31"/>
        <end position="80"/>
    </location>
</feature>
<name>A0A2P6MHA1_ALKUR</name>
<evidence type="ECO:0000313" key="9">
    <source>
        <dbReference type="Proteomes" id="UP000243650"/>
    </source>
</evidence>
<dbReference type="GO" id="GO:0045892">
    <property type="term" value="P:negative regulation of DNA-templated transcription"/>
    <property type="evidence" value="ECO:0007669"/>
    <property type="project" value="InterPro"/>
</dbReference>
<reference evidence="8 9" key="1">
    <citation type="submission" date="2018-03" db="EMBL/GenBank/DDBJ databases">
        <title>Bacillus urumqiensis sp. nov., a moderately haloalkaliphilic bacterium isolated from a salt lake.</title>
        <authorList>
            <person name="Zhao B."/>
            <person name="Liao Z."/>
        </authorList>
    </citation>
    <scope>NUCLEOTIDE SEQUENCE [LARGE SCALE GENOMIC DNA]</scope>
    <source>
        <strain evidence="8 9">BZ-SZ-XJ18</strain>
    </source>
</reference>
<dbReference type="Proteomes" id="UP000243650">
    <property type="component" value="Unassembled WGS sequence"/>
</dbReference>
<evidence type="ECO:0000259" key="7">
    <source>
        <dbReference type="Pfam" id="PF04316"/>
    </source>
</evidence>
<keyword evidence="4" id="KW-1005">Bacterial flagellum biogenesis</keyword>
<keyword evidence="8" id="KW-0966">Cell projection</keyword>
<accession>A0A2P6MHA1</accession>
<dbReference type="OrthoDB" id="2991036at2"/>
<evidence type="ECO:0000256" key="6">
    <source>
        <dbReference type="ARBA" id="ARBA00023163"/>
    </source>
</evidence>
<keyword evidence="6" id="KW-0804">Transcription</keyword>
<dbReference type="InterPro" id="IPR031316">
    <property type="entry name" value="FlgM_C"/>
</dbReference>
<keyword evidence="8" id="KW-0282">Flagellum</keyword>
<protein>
    <recommendedName>
        <fullName evidence="2">Negative regulator of flagellin synthesis</fullName>
    </recommendedName>
</protein>
<proteinExistence type="inferred from homology"/>
<dbReference type="Pfam" id="PF04316">
    <property type="entry name" value="FlgM"/>
    <property type="match status" value="1"/>
</dbReference>
<dbReference type="InterPro" id="IPR035890">
    <property type="entry name" value="Anti-sigma-28_factor_FlgM_sf"/>
</dbReference>
<keyword evidence="8" id="KW-0969">Cilium</keyword>
<dbReference type="GO" id="GO:0044781">
    <property type="term" value="P:bacterial-type flagellum organization"/>
    <property type="evidence" value="ECO:0007669"/>
    <property type="project" value="UniProtKB-KW"/>
</dbReference>
<dbReference type="AlphaFoldDB" id="A0A2P6MHA1"/>
<gene>
    <name evidence="8" type="primary">flgM</name>
    <name evidence="8" type="ORF">C6I21_09085</name>
</gene>
<dbReference type="SUPFAM" id="SSF101498">
    <property type="entry name" value="Anti-sigma factor FlgM"/>
    <property type="match status" value="1"/>
</dbReference>
<dbReference type="RefSeq" id="WP_105959135.1">
    <property type="nucleotide sequence ID" value="NZ_PVNS01000007.1"/>
</dbReference>
<sequence length="85" mass="9986">MKINPMQSVNAYKKLQEVQQKQENKAQQKSDKLEISSEAMNMAKTSEFQAARQERVEALKQQVQDGTYKPDPMQTARNMYDFWNK</sequence>
<dbReference type="NCBIfam" id="TIGR03824">
    <property type="entry name" value="FlgM_jcvi"/>
    <property type="match status" value="1"/>
</dbReference>
<keyword evidence="5" id="KW-0805">Transcription regulation</keyword>
<organism evidence="8 9">
    <name type="scientific">Alkalicoccus urumqiensis</name>
    <name type="common">Bacillus urumqiensis</name>
    <dbReference type="NCBI Taxonomy" id="1548213"/>
    <lineage>
        <taxon>Bacteria</taxon>
        <taxon>Bacillati</taxon>
        <taxon>Bacillota</taxon>
        <taxon>Bacilli</taxon>
        <taxon>Bacillales</taxon>
        <taxon>Bacillaceae</taxon>
        <taxon>Alkalicoccus</taxon>
    </lineage>
</organism>
<keyword evidence="9" id="KW-1185">Reference proteome</keyword>
<evidence type="ECO:0000256" key="4">
    <source>
        <dbReference type="ARBA" id="ARBA00022795"/>
    </source>
</evidence>
<evidence type="ECO:0000256" key="3">
    <source>
        <dbReference type="ARBA" id="ARBA00022491"/>
    </source>
</evidence>